<keyword evidence="2" id="KW-0812">Transmembrane</keyword>
<sequence length="59" mass="6339">MKALSPNSRPQLSSRLGRGASAKSKISDLPSFLLCVLNGLCILLLEGAAAWNNRLLMLK</sequence>
<evidence type="ECO:0000256" key="1">
    <source>
        <dbReference type="SAM" id="MobiDB-lite"/>
    </source>
</evidence>
<accession>A0A372KJF2</accession>
<organism evidence="5 7">
    <name type="scientific">Streptococcus chenjunshii</name>
    <dbReference type="NCBI Taxonomy" id="2173853"/>
    <lineage>
        <taxon>Bacteria</taxon>
        <taxon>Bacillati</taxon>
        <taxon>Bacillota</taxon>
        <taxon>Bacilli</taxon>
        <taxon>Lactobacillales</taxon>
        <taxon>Streptococcaceae</taxon>
        <taxon>Streptococcus</taxon>
    </lineage>
</organism>
<feature type="transmembrane region" description="Helical" evidence="2">
    <location>
        <begin position="31"/>
        <end position="51"/>
    </location>
</feature>
<reference evidence="6" key="3">
    <citation type="submission" date="2018-08" db="EMBL/GenBank/DDBJ databases">
        <title>Streptococcus chenjunshii sp. nov., isolated from stools sample of the Tibetan antelope in the Qinghai-Tibet plateau, China.</title>
        <authorList>
            <person name="Tian Z."/>
        </authorList>
    </citation>
    <scope>NUCLEOTIDE SEQUENCE [LARGE SCALE GENOMIC DNA]</scope>
    <source>
        <strain evidence="6">Z15</strain>
    </source>
</reference>
<dbReference type="KEGG" id="schj:DDV21_001725"/>
<evidence type="ECO:0000313" key="5">
    <source>
        <dbReference type="EMBL" id="RFU52395.1"/>
    </source>
</evidence>
<dbReference type="AlphaFoldDB" id="A0A372KJF2"/>
<keyword evidence="8" id="KW-1185">Reference proteome</keyword>
<evidence type="ECO:0000313" key="6">
    <source>
        <dbReference type="Proteomes" id="UP000246115"/>
    </source>
</evidence>
<evidence type="ECO:0000313" key="7">
    <source>
        <dbReference type="Proteomes" id="UP000262901"/>
    </source>
</evidence>
<reference evidence="4 8" key="1">
    <citation type="submission" date="2018-08" db="EMBL/GenBank/DDBJ databases">
        <title>Draft genome of Streptococcus sp .nov. Z2.</title>
        <authorList>
            <person name="Tian Z."/>
        </authorList>
    </citation>
    <scope>NUCLEOTIDE SEQUENCE [LARGE SCALE GENOMIC DNA]</scope>
    <source>
        <strain evidence="4 8">Z2</strain>
    </source>
</reference>
<evidence type="ECO:0000313" key="8">
    <source>
        <dbReference type="Proteomes" id="UP000264056"/>
    </source>
</evidence>
<accession>A0A346NA34</accession>
<dbReference type="Proteomes" id="UP000246115">
    <property type="component" value="Chromosome"/>
</dbReference>
<protein>
    <submittedName>
        <fullName evidence="5">Uncharacterized protein</fullName>
    </submittedName>
</protein>
<name>A0A372KJF2_9STRE</name>
<evidence type="ECO:0000256" key="2">
    <source>
        <dbReference type="SAM" id="Phobius"/>
    </source>
</evidence>
<reference evidence="3" key="4">
    <citation type="journal article" date="2019" name="Int. J. Syst. Evol. Microbiol.">
        <title>Streptococcus chenjunshii sp. nov. isolated from feces of Tibetan antelopes.</title>
        <authorList>
            <person name="Tian Z."/>
            <person name="Lu S."/>
            <person name="Jin D."/>
            <person name="Yang J."/>
            <person name="Pu J."/>
            <person name="Lai X.H."/>
            <person name="Bai X.N."/>
            <person name="Wu X.M."/>
            <person name="Li J."/>
            <person name="Wang S."/>
            <person name="Xu J."/>
        </authorList>
    </citation>
    <scope>NUCLEOTIDE SEQUENCE</scope>
    <source>
        <strain evidence="3">Z15</strain>
    </source>
</reference>
<dbReference type="EMBL" id="CP031733">
    <property type="protein sequence ID" value="AXQ77879.1"/>
    <property type="molecule type" value="Genomic_DNA"/>
</dbReference>
<keyword evidence="2" id="KW-0472">Membrane</keyword>
<dbReference type="Proteomes" id="UP000262901">
    <property type="component" value="Unassembled WGS sequence"/>
</dbReference>
<proteinExistence type="predicted"/>
<gene>
    <name evidence="3" type="ORF">DDV21_001725</name>
    <name evidence="4" type="ORF">DDV22_09920</name>
    <name evidence="5" type="ORF">DDV23_10015</name>
</gene>
<reference evidence="5 7" key="2">
    <citation type="submission" date="2018-08" db="EMBL/GenBank/DDBJ databases">
        <title>Draft genome of Streptococcus sp. nov. Z1.</title>
        <authorList>
            <person name="Tian Z."/>
        </authorList>
    </citation>
    <scope>NUCLEOTIDE SEQUENCE [LARGE SCALE GENOMIC DNA]</scope>
    <source>
        <strain evidence="5">Z1</strain>
        <strain evidence="7">Z1(2018)</strain>
    </source>
</reference>
<dbReference type="Proteomes" id="UP000264056">
    <property type="component" value="Unassembled WGS sequence"/>
</dbReference>
<dbReference type="EMBL" id="QVQZ01000037">
    <property type="protein sequence ID" value="RFU52395.1"/>
    <property type="molecule type" value="Genomic_DNA"/>
</dbReference>
<keyword evidence="2" id="KW-1133">Transmembrane helix</keyword>
<feature type="compositionally biased region" description="Polar residues" evidence="1">
    <location>
        <begin position="1"/>
        <end position="14"/>
    </location>
</feature>
<evidence type="ECO:0000313" key="3">
    <source>
        <dbReference type="EMBL" id="AXQ77879.1"/>
    </source>
</evidence>
<dbReference type="EMBL" id="QVQY01000038">
    <property type="protein sequence ID" value="RFU50216.1"/>
    <property type="molecule type" value="Genomic_DNA"/>
</dbReference>
<feature type="region of interest" description="Disordered" evidence="1">
    <location>
        <begin position="1"/>
        <end position="23"/>
    </location>
</feature>
<evidence type="ECO:0000313" key="4">
    <source>
        <dbReference type="EMBL" id="RFU50216.1"/>
    </source>
</evidence>